<keyword evidence="3" id="KW-1185">Reference proteome</keyword>
<dbReference type="AlphaFoldDB" id="A0A5B7E347"/>
<dbReference type="Proteomes" id="UP000324222">
    <property type="component" value="Unassembled WGS sequence"/>
</dbReference>
<organism evidence="2 3">
    <name type="scientific">Portunus trituberculatus</name>
    <name type="common">Swimming crab</name>
    <name type="synonym">Neptunus trituberculatus</name>
    <dbReference type="NCBI Taxonomy" id="210409"/>
    <lineage>
        <taxon>Eukaryota</taxon>
        <taxon>Metazoa</taxon>
        <taxon>Ecdysozoa</taxon>
        <taxon>Arthropoda</taxon>
        <taxon>Crustacea</taxon>
        <taxon>Multicrustacea</taxon>
        <taxon>Malacostraca</taxon>
        <taxon>Eumalacostraca</taxon>
        <taxon>Eucarida</taxon>
        <taxon>Decapoda</taxon>
        <taxon>Pleocyemata</taxon>
        <taxon>Brachyura</taxon>
        <taxon>Eubrachyura</taxon>
        <taxon>Portunoidea</taxon>
        <taxon>Portunidae</taxon>
        <taxon>Portuninae</taxon>
        <taxon>Portunus</taxon>
    </lineage>
</organism>
<gene>
    <name evidence="2" type="ORF">E2C01_020947</name>
</gene>
<evidence type="ECO:0000256" key="1">
    <source>
        <dbReference type="SAM" id="MobiDB-lite"/>
    </source>
</evidence>
<evidence type="ECO:0000313" key="3">
    <source>
        <dbReference type="Proteomes" id="UP000324222"/>
    </source>
</evidence>
<reference evidence="2 3" key="1">
    <citation type="submission" date="2019-05" db="EMBL/GenBank/DDBJ databases">
        <title>Another draft genome of Portunus trituberculatus and its Hox gene families provides insights of decapod evolution.</title>
        <authorList>
            <person name="Jeong J.-H."/>
            <person name="Song I."/>
            <person name="Kim S."/>
            <person name="Choi T."/>
            <person name="Kim D."/>
            <person name="Ryu S."/>
            <person name="Kim W."/>
        </authorList>
    </citation>
    <scope>NUCLEOTIDE SEQUENCE [LARGE SCALE GENOMIC DNA]</scope>
    <source>
        <tissue evidence="2">Muscle</tissue>
    </source>
</reference>
<protein>
    <submittedName>
        <fullName evidence="2">Uncharacterized protein</fullName>
    </submittedName>
</protein>
<evidence type="ECO:0000313" key="2">
    <source>
        <dbReference type="EMBL" id="MPC27767.1"/>
    </source>
</evidence>
<sequence>MHSLGVCHGATTITTTTTTTITTTTLPVQSPPPSFSGTHTLRSPTRVTNTVTSVSTILSPSPPSQQILLGKFGGFPKFYLLPSFSRPSRRRPWCCSLQICRICIPETPVSRDIDATEKEAAFPGVFHDPLNTAVTRLCWCLPPCETERRHTVSMDAIGERMFARPARVGSGTARSRREAGLTRGLGGMVARPQPAGL</sequence>
<name>A0A5B7E347_PORTR</name>
<proteinExistence type="predicted"/>
<accession>A0A5B7E347</accession>
<comment type="caution">
    <text evidence="2">The sequence shown here is derived from an EMBL/GenBank/DDBJ whole genome shotgun (WGS) entry which is preliminary data.</text>
</comment>
<feature type="region of interest" description="Disordered" evidence="1">
    <location>
        <begin position="23"/>
        <end position="43"/>
    </location>
</feature>
<dbReference type="EMBL" id="VSRR010001799">
    <property type="protein sequence ID" value="MPC27767.1"/>
    <property type="molecule type" value="Genomic_DNA"/>
</dbReference>